<feature type="domain" description="DUF4246" evidence="3">
    <location>
        <begin position="24"/>
        <end position="124"/>
    </location>
</feature>
<comment type="caution">
    <text evidence="4">The sequence shown here is derived from an EMBL/GenBank/DDBJ whole genome shotgun (WGS) entry which is preliminary data.</text>
</comment>
<feature type="domain" description="DUF4246" evidence="2">
    <location>
        <begin position="134"/>
        <end position="580"/>
    </location>
</feature>
<evidence type="ECO:0000313" key="5">
    <source>
        <dbReference type="Proteomes" id="UP000034164"/>
    </source>
</evidence>
<name>A0A0G2HNX6_9EURO</name>
<evidence type="ECO:0000313" key="4">
    <source>
        <dbReference type="EMBL" id="KKZ59010.1"/>
    </source>
</evidence>
<dbReference type="InterPro" id="IPR025340">
    <property type="entry name" value="DUF4246"/>
</dbReference>
<accession>A0A0G2HNX6</accession>
<dbReference type="EMBL" id="LCZI01001691">
    <property type="protein sequence ID" value="KKZ59010.1"/>
    <property type="molecule type" value="Genomic_DNA"/>
</dbReference>
<dbReference type="Pfam" id="PF21666">
    <property type="entry name" value="DUF4246_N"/>
    <property type="match status" value="1"/>
</dbReference>
<dbReference type="PANTHER" id="PTHR33119">
    <property type="entry name" value="IFI3P"/>
    <property type="match status" value="1"/>
</dbReference>
<reference evidence="5" key="1">
    <citation type="journal article" date="2015" name="PLoS Genet.">
        <title>The dynamic genome and transcriptome of the human fungal pathogen Blastomyces and close relative Emmonsia.</title>
        <authorList>
            <person name="Munoz J.F."/>
            <person name="Gauthier G.M."/>
            <person name="Desjardins C.A."/>
            <person name="Gallo J.E."/>
            <person name="Holder J."/>
            <person name="Sullivan T.D."/>
            <person name="Marty A.J."/>
            <person name="Carmen J.C."/>
            <person name="Chen Z."/>
            <person name="Ding L."/>
            <person name="Gujja S."/>
            <person name="Magrini V."/>
            <person name="Misas E."/>
            <person name="Mitreva M."/>
            <person name="Priest M."/>
            <person name="Saif S."/>
            <person name="Whiston E.A."/>
            <person name="Young S."/>
            <person name="Zeng Q."/>
            <person name="Goldman W.E."/>
            <person name="Mardis E.R."/>
            <person name="Taylor J.W."/>
            <person name="McEwen J.G."/>
            <person name="Clay O.K."/>
            <person name="Klein B.S."/>
            <person name="Cuomo C.A."/>
        </authorList>
    </citation>
    <scope>NUCLEOTIDE SEQUENCE [LARGE SCALE GENOMIC DNA]</scope>
    <source>
        <strain evidence="5">UAMH 3008</strain>
    </source>
</reference>
<dbReference type="OrthoDB" id="415532at2759"/>
<dbReference type="Pfam" id="PF14033">
    <property type="entry name" value="DUF4246"/>
    <property type="match status" value="1"/>
</dbReference>
<dbReference type="AlphaFoldDB" id="A0A0G2HNX6"/>
<protein>
    <submittedName>
        <fullName evidence="4">Uncharacterized protein</fullName>
    </submittedName>
</protein>
<organism evidence="4 5">
    <name type="scientific">[Emmonsia] crescens</name>
    <dbReference type="NCBI Taxonomy" id="73230"/>
    <lineage>
        <taxon>Eukaryota</taxon>
        <taxon>Fungi</taxon>
        <taxon>Dikarya</taxon>
        <taxon>Ascomycota</taxon>
        <taxon>Pezizomycotina</taxon>
        <taxon>Eurotiomycetes</taxon>
        <taxon>Eurotiomycetidae</taxon>
        <taxon>Onygenales</taxon>
        <taxon>Ajellomycetaceae</taxon>
        <taxon>Emergomyces</taxon>
    </lineage>
</organism>
<dbReference type="InterPro" id="IPR049192">
    <property type="entry name" value="DUF4246_C"/>
</dbReference>
<evidence type="ECO:0000259" key="3">
    <source>
        <dbReference type="Pfam" id="PF21666"/>
    </source>
</evidence>
<proteinExistence type="predicted"/>
<sequence length="647" mass="73794">MSDAGSSQCSEWKEDLPDNVRFRLPGFTLPLNWEPTPISTPVTTPRASMDGRTPRLHILHIQGIQRGRFPNALNYQDALDDNLRYPALTTRENTMVQIMNEITDKPNWNVKVSDDTIVDKWRKEMLSGDYGVSEAMAKWVIDELRYKTRIFHEYGLVDVFNGGVVKSDTAVPGSVNQELKARVHRLEDVPENLKDYYPSTDKTVLNLVHPSLYPLVYGRSRILSEKILGLGDCIPSCGLGETLPVPRDKYTVFDEKLDNHSGWAGNFWEDKIYSQKFQWLPCNVELLDEKGSYLPLDPKDPTKIAAASVATPCRITSYINNLHPQKHRDLYRTIEKVISRAIPLWNRTLSSLSAEYTRRINYDICIRETSPSPPREGADGSKKPKRSVTKSGYVLPEPRKFEPTMTPSLSPGSVDLKKQYRKTGLQVIVKLTNIHLTPEKSKYDGGTWHVEGQLNEHICATALYYYDSHNITNGYITFRQQCVTNPNIRDNRGEDPDFLPEIFGKHTLSSATQIPGSVQCSQGRLLTFPNTLQHRVEPFELADKSKPGHRKILTLFLIDPHIRIISTANVPPQRRDWWSEHIESTGALKKLPKELVEMVFGSGSSVDFPFGMEEAKRLRVDLVAERAARVTEQDRHFRHREFSISER</sequence>
<gene>
    <name evidence="4" type="ORF">EMCG_00875</name>
</gene>
<evidence type="ECO:0000259" key="2">
    <source>
        <dbReference type="Pfam" id="PF14033"/>
    </source>
</evidence>
<dbReference type="VEuPathDB" id="FungiDB:EMCG_00875"/>
<dbReference type="PANTHER" id="PTHR33119:SF1">
    <property type="entry name" value="FE2OG DIOXYGENASE DOMAIN-CONTAINING PROTEIN"/>
    <property type="match status" value="1"/>
</dbReference>
<feature type="region of interest" description="Disordered" evidence="1">
    <location>
        <begin position="371"/>
        <end position="415"/>
    </location>
</feature>
<dbReference type="Proteomes" id="UP000034164">
    <property type="component" value="Unassembled WGS sequence"/>
</dbReference>
<evidence type="ECO:0000256" key="1">
    <source>
        <dbReference type="SAM" id="MobiDB-lite"/>
    </source>
</evidence>
<dbReference type="InterPro" id="IPR049207">
    <property type="entry name" value="DUF4246_N"/>
</dbReference>